<evidence type="ECO:0000313" key="3">
    <source>
        <dbReference type="Proteomes" id="UP000823775"/>
    </source>
</evidence>
<evidence type="ECO:0000313" key="2">
    <source>
        <dbReference type="EMBL" id="MCD7469856.1"/>
    </source>
</evidence>
<sequence>METKGAKDVRHANAGHQELLAITYDRPLVYNKHRELCHVSTDEPVNQASNAHRNCKMPSMEKEKHSYPISIDSKRKSIFHSERIDDPIKLACRLDAQTMEEKAGGVHVVIPENAADTNMKRRPAIKGVA</sequence>
<feature type="compositionally biased region" description="Basic and acidic residues" evidence="1">
    <location>
        <begin position="59"/>
        <end position="69"/>
    </location>
</feature>
<dbReference type="Proteomes" id="UP000823775">
    <property type="component" value="Unassembled WGS sequence"/>
</dbReference>
<evidence type="ECO:0000256" key="1">
    <source>
        <dbReference type="SAM" id="MobiDB-lite"/>
    </source>
</evidence>
<reference evidence="2 3" key="1">
    <citation type="journal article" date="2021" name="BMC Genomics">
        <title>Datura genome reveals duplications of psychoactive alkaloid biosynthetic genes and high mutation rate following tissue culture.</title>
        <authorList>
            <person name="Rajewski A."/>
            <person name="Carter-House D."/>
            <person name="Stajich J."/>
            <person name="Litt A."/>
        </authorList>
    </citation>
    <scope>NUCLEOTIDE SEQUENCE [LARGE SCALE GENOMIC DNA]</scope>
    <source>
        <strain evidence="2">AR-01</strain>
    </source>
</reference>
<name>A0ABS8TEF3_DATST</name>
<organism evidence="2 3">
    <name type="scientific">Datura stramonium</name>
    <name type="common">Jimsonweed</name>
    <name type="synonym">Common thornapple</name>
    <dbReference type="NCBI Taxonomy" id="4076"/>
    <lineage>
        <taxon>Eukaryota</taxon>
        <taxon>Viridiplantae</taxon>
        <taxon>Streptophyta</taxon>
        <taxon>Embryophyta</taxon>
        <taxon>Tracheophyta</taxon>
        <taxon>Spermatophyta</taxon>
        <taxon>Magnoliopsida</taxon>
        <taxon>eudicotyledons</taxon>
        <taxon>Gunneridae</taxon>
        <taxon>Pentapetalae</taxon>
        <taxon>asterids</taxon>
        <taxon>lamiids</taxon>
        <taxon>Solanales</taxon>
        <taxon>Solanaceae</taxon>
        <taxon>Solanoideae</taxon>
        <taxon>Datureae</taxon>
        <taxon>Datura</taxon>
    </lineage>
</organism>
<feature type="region of interest" description="Disordered" evidence="1">
    <location>
        <begin position="44"/>
        <end position="69"/>
    </location>
</feature>
<dbReference type="EMBL" id="JACEIK010001496">
    <property type="protein sequence ID" value="MCD7469856.1"/>
    <property type="molecule type" value="Genomic_DNA"/>
</dbReference>
<accession>A0ABS8TEF3</accession>
<proteinExistence type="predicted"/>
<comment type="caution">
    <text evidence="2">The sequence shown here is derived from an EMBL/GenBank/DDBJ whole genome shotgun (WGS) entry which is preliminary data.</text>
</comment>
<protein>
    <submittedName>
        <fullName evidence="2">Uncharacterized protein</fullName>
    </submittedName>
</protein>
<gene>
    <name evidence="2" type="ORF">HAX54_009167</name>
</gene>
<keyword evidence="3" id="KW-1185">Reference proteome</keyword>